<dbReference type="EMBL" id="MFEO01000032">
    <property type="protein sequence ID" value="OGE88581.1"/>
    <property type="molecule type" value="Genomic_DNA"/>
</dbReference>
<keyword evidence="1" id="KW-0812">Transmembrane</keyword>
<name>A0A1F5PF99_9BACT</name>
<reference evidence="2 3" key="1">
    <citation type="journal article" date="2016" name="Nat. Commun.">
        <title>Thousands of microbial genomes shed light on interconnected biogeochemical processes in an aquifer system.</title>
        <authorList>
            <person name="Anantharaman K."/>
            <person name="Brown C.T."/>
            <person name="Hug L.A."/>
            <person name="Sharon I."/>
            <person name="Castelle C.J."/>
            <person name="Probst A.J."/>
            <person name="Thomas B.C."/>
            <person name="Singh A."/>
            <person name="Wilkins M.J."/>
            <person name="Karaoz U."/>
            <person name="Brodie E.L."/>
            <person name="Williams K.H."/>
            <person name="Hubbard S.S."/>
            <person name="Banfield J.F."/>
        </authorList>
    </citation>
    <scope>NUCLEOTIDE SEQUENCE [LARGE SCALE GENOMIC DNA]</scope>
</reference>
<evidence type="ECO:0000256" key="1">
    <source>
        <dbReference type="SAM" id="Phobius"/>
    </source>
</evidence>
<dbReference type="Proteomes" id="UP000178377">
    <property type="component" value="Unassembled WGS sequence"/>
</dbReference>
<organism evidence="2 3">
    <name type="scientific">Candidatus Doudnabacteria bacterium RIFCSPHIGHO2_01_FULL_50_11</name>
    <dbReference type="NCBI Taxonomy" id="1817828"/>
    <lineage>
        <taxon>Bacteria</taxon>
        <taxon>Candidatus Doudnaibacteriota</taxon>
    </lineage>
</organism>
<accession>A0A1F5PF99</accession>
<evidence type="ECO:0000313" key="2">
    <source>
        <dbReference type="EMBL" id="OGE88581.1"/>
    </source>
</evidence>
<dbReference type="AlphaFoldDB" id="A0A1F5PF99"/>
<protein>
    <submittedName>
        <fullName evidence="2">Uncharacterized protein</fullName>
    </submittedName>
</protein>
<keyword evidence="1" id="KW-1133">Transmembrane helix</keyword>
<dbReference type="STRING" id="1817828.A2722_03115"/>
<comment type="caution">
    <text evidence="2">The sequence shown here is derived from an EMBL/GenBank/DDBJ whole genome shotgun (WGS) entry which is preliminary data.</text>
</comment>
<keyword evidence="1" id="KW-0472">Membrane</keyword>
<proteinExistence type="predicted"/>
<feature type="transmembrane region" description="Helical" evidence="1">
    <location>
        <begin position="6"/>
        <end position="26"/>
    </location>
</feature>
<sequence length="169" mass="18403">MIESIVAVSVFALTVTSVIGSFIAIIRIDEKSRGIRVVAQNVRFVSEYLTREIRNGYVRYSAYGASVAQPGPVTVLYLNDHTGTPIDITLSGGKLRLTRGGSTTDLTGNDVVVSSFAVWIFPATNPYPVGSVQPRVTFTFTIRSNLSIRPTDQTTIQYETSASPRYYGG</sequence>
<evidence type="ECO:0000313" key="3">
    <source>
        <dbReference type="Proteomes" id="UP000178377"/>
    </source>
</evidence>
<gene>
    <name evidence="2" type="ORF">A2722_03115</name>
</gene>